<keyword evidence="1" id="KW-1133">Transmembrane helix</keyword>
<gene>
    <name evidence="2" type="ORF">FD01_GL002903</name>
</gene>
<feature type="transmembrane region" description="Helical" evidence="1">
    <location>
        <begin position="9"/>
        <end position="29"/>
    </location>
</feature>
<keyword evidence="1" id="KW-0472">Membrane</keyword>
<evidence type="ECO:0000256" key="1">
    <source>
        <dbReference type="SAM" id="Phobius"/>
    </source>
</evidence>
<name>A0A0R1RAW0_9LACO</name>
<dbReference type="EMBL" id="AZEU01000055">
    <property type="protein sequence ID" value="KRL51930.1"/>
    <property type="molecule type" value="Genomic_DNA"/>
</dbReference>
<dbReference type="PATRIC" id="fig|1423769.4.peg.3132"/>
<keyword evidence="1" id="KW-0812">Transmembrane</keyword>
<reference evidence="2 3" key="1">
    <citation type="journal article" date="2015" name="Genome Announc.">
        <title>Expanding the biotechnology potential of lactobacilli through comparative genomics of 213 strains and associated genera.</title>
        <authorList>
            <person name="Sun Z."/>
            <person name="Harris H.M."/>
            <person name="McCann A."/>
            <person name="Guo C."/>
            <person name="Argimon S."/>
            <person name="Zhang W."/>
            <person name="Yang X."/>
            <person name="Jeffery I.B."/>
            <person name="Cooney J.C."/>
            <person name="Kagawa T.F."/>
            <person name="Liu W."/>
            <person name="Song Y."/>
            <person name="Salvetti E."/>
            <person name="Wrobel A."/>
            <person name="Rasinkangas P."/>
            <person name="Parkhill J."/>
            <person name="Rea M.C."/>
            <person name="O'Sullivan O."/>
            <person name="Ritari J."/>
            <person name="Douillard F.P."/>
            <person name="Paul Ross R."/>
            <person name="Yang R."/>
            <person name="Briner A.E."/>
            <person name="Felis G.E."/>
            <person name="de Vos W.M."/>
            <person name="Barrangou R."/>
            <person name="Klaenhammer T.R."/>
            <person name="Caufield P.W."/>
            <person name="Cui Y."/>
            <person name="Zhang H."/>
            <person name="O'Toole P.W."/>
        </authorList>
    </citation>
    <scope>NUCLEOTIDE SEQUENCE [LARGE SCALE GENOMIC DNA]</scope>
    <source>
        <strain evidence="2 3">DSM 13343</strain>
    </source>
</reference>
<proteinExistence type="predicted"/>
<sequence>MPVMIWEKIIAVICILLGLYEFYASYQAFKDITKHGSKHTSPFFAFADFYGYFFGGLLIVMAIQLLTGVLD</sequence>
<feature type="transmembrane region" description="Helical" evidence="1">
    <location>
        <begin position="49"/>
        <end position="70"/>
    </location>
</feature>
<keyword evidence="3" id="KW-1185">Reference proteome</keyword>
<evidence type="ECO:0000313" key="2">
    <source>
        <dbReference type="EMBL" id="KRL51930.1"/>
    </source>
</evidence>
<dbReference type="Proteomes" id="UP000051790">
    <property type="component" value="Unassembled WGS sequence"/>
</dbReference>
<dbReference type="AlphaFoldDB" id="A0A0R1RAW0"/>
<organism evidence="2 3">
    <name type="scientific">Lacticaseibacillus manihotivorans DSM 13343 = JCM 12514</name>
    <dbReference type="NCBI Taxonomy" id="1423769"/>
    <lineage>
        <taxon>Bacteria</taxon>
        <taxon>Bacillati</taxon>
        <taxon>Bacillota</taxon>
        <taxon>Bacilli</taxon>
        <taxon>Lactobacillales</taxon>
        <taxon>Lactobacillaceae</taxon>
        <taxon>Lacticaseibacillus</taxon>
    </lineage>
</organism>
<accession>A0A0R1RAW0</accession>
<evidence type="ECO:0000313" key="3">
    <source>
        <dbReference type="Proteomes" id="UP000051790"/>
    </source>
</evidence>
<protein>
    <submittedName>
        <fullName evidence="2">Uncharacterized protein</fullName>
    </submittedName>
</protein>
<comment type="caution">
    <text evidence="2">The sequence shown here is derived from an EMBL/GenBank/DDBJ whole genome shotgun (WGS) entry which is preliminary data.</text>
</comment>